<dbReference type="Proteomes" id="UP000051952">
    <property type="component" value="Unassembled WGS sequence"/>
</dbReference>
<sequence length="856" mass="95138">MEARAKWRRFGMIVVVVILFIALYTDGTLHFSSSGAISTGLQTPSITPPPTITTTTTAAPETTTQRRPVPHWQPIDRAVIVYADVVDDAVRFLRELGGGAAAKYVLVFSDDRILSSALHRLSSDRIAATVVLVADCGERLTVQRVVDIVDNDWLPQEMPVSSCEKSPRHSVGVARWLSISSGSFLFDAVRVLLFFGFMQRSFLSENSIVAAVQASEVYLWALENESEDRFALSNFIEIFHAPSSHVVLTHITPALARRVSLSVDATEQHIARWRSRLNMQQQTSDNSPFSLFASSNHSTLVSPFLFGGGRSALMELVSAVDQFHAQHPTPPGIGMELVLGAALHHLTTKQHHHDDNHKSVVVKFQVQYINDSIVCMGTANKCRVIRQLHREHAGRRTIKLVGPRMLLNTRHCMWTAPMQHAPLRQPPTCHSKWFDDYYLLHQGKNDAKKIPSALVAPNSLGAAWTAMGARDGIKQQATAAPQPPSEEPHLRLCVGKGRSAVLGMCAGYTPQMVATFVNTFAKFHRRSCTQLYLFVDEGQRGAFNATYGGEPDVVIVGIDALRSTLKLQSCGVVQWRKELFYEWLLLKERSEEDANWLRYVMVVDTRDAHFQADPFEPLRAMVPEVQRRLERVQRSSTPAAGVLYLVPERFEPSTETFFDAATFVLRERISDSCGDAAYQRGLEQPLTPLLPAALQSSGEGYPLSSLPYLSSALYFGDYCAVKASLSLMVQSMSATATTTPCGTSNDQGMLHCLGMGGFDNVRFPHDVVMLNPDTHPYTHMFRFPSDIQFYEPGAPRGRQANAFAFPCARSQRSKIFGNLRVSLDDTDGDVAPYSVIHETEYAPDHHFYVTDVLSKL</sequence>
<dbReference type="AlphaFoldDB" id="A0A0S4J0G0"/>
<feature type="compositionally biased region" description="Low complexity" evidence="1">
    <location>
        <begin position="52"/>
        <end position="63"/>
    </location>
</feature>
<protein>
    <submittedName>
        <fullName evidence="2">Membrane-associated protein, putative</fullName>
    </submittedName>
</protein>
<gene>
    <name evidence="2" type="ORF">BSAL_78645</name>
</gene>
<proteinExistence type="predicted"/>
<evidence type="ECO:0000313" key="2">
    <source>
        <dbReference type="EMBL" id="CUG38882.1"/>
    </source>
</evidence>
<name>A0A0S4J0G0_BODSA</name>
<evidence type="ECO:0000256" key="1">
    <source>
        <dbReference type="SAM" id="MobiDB-lite"/>
    </source>
</evidence>
<reference evidence="3" key="1">
    <citation type="submission" date="2015-09" db="EMBL/GenBank/DDBJ databases">
        <authorList>
            <consortium name="Pathogen Informatics"/>
        </authorList>
    </citation>
    <scope>NUCLEOTIDE SEQUENCE [LARGE SCALE GENOMIC DNA]</scope>
    <source>
        <strain evidence="3">Lake Konstanz</strain>
    </source>
</reference>
<dbReference type="VEuPathDB" id="TriTrypDB:BSAL_78645"/>
<evidence type="ECO:0000313" key="3">
    <source>
        <dbReference type="Proteomes" id="UP000051952"/>
    </source>
</evidence>
<organism evidence="2 3">
    <name type="scientific">Bodo saltans</name>
    <name type="common">Flagellated protozoan</name>
    <dbReference type="NCBI Taxonomy" id="75058"/>
    <lineage>
        <taxon>Eukaryota</taxon>
        <taxon>Discoba</taxon>
        <taxon>Euglenozoa</taxon>
        <taxon>Kinetoplastea</taxon>
        <taxon>Metakinetoplastina</taxon>
        <taxon>Eubodonida</taxon>
        <taxon>Bodonidae</taxon>
        <taxon>Bodo</taxon>
    </lineage>
</organism>
<accession>A0A0S4J0G0</accession>
<feature type="region of interest" description="Disordered" evidence="1">
    <location>
        <begin position="42"/>
        <end position="68"/>
    </location>
</feature>
<keyword evidence="3" id="KW-1185">Reference proteome</keyword>
<dbReference type="EMBL" id="CYKH01000785">
    <property type="protein sequence ID" value="CUG38882.1"/>
    <property type="molecule type" value="Genomic_DNA"/>
</dbReference>